<comment type="subcellular location">
    <subcellularLocation>
        <location evidence="4">Cytoplasm</location>
    </subcellularLocation>
</comment>
<dbReference type="Gene3D" id="3.40.630.70">
    <property type="entry name" value="Leucyl/phenylalanyl-tRNA-protein transferase, C-terminal domain"/>
    <property type="match status" value="1"/>
</dbReference>
<evidence type="ECO:0000256" key="3">
    <source>
        <dbReference type="ARBA" id="ARBA00023315"/>
    </source>
</evidence>
<evidence type="ECO:0000256" key="1">
    <source>
        <dbReference type="ARBA" id="ARBA00022490"/>
    </source>
</evidence>
<dbReference type="Proteomes" id="UP000254575">
    <property type="component" value="Unassembled WGS sequence"/>
</dbReference>
<dbReference type="EC" id="2.3.2.6" evidence="4"/>
<dbReference type="SUPFAM" id="SSF55729">
    <property type="entry name" value="Acyl-CoA N-acyltransferases (Nat)"/>
    <property type="match status" value="1"/>
</dbReference>
<dbReference type="InterPro" id="IPR042203">
    <property type="entry name" value="Leu/Phe-tRNA_Trfase_C"/>
</dbReference>
<keyword evidence="2 4" id="KW-0808">Transferase</keyword>
<sequence length="223" mass="25314">MKTHHTFSFPPVERADRRGLLAIGGKLSPAQVWLAHQSGVFPWYGADSPILWWAPNPRGVIFCQDLHISRSLDKAMRRMPYQIGFDRAFAHTMDYCAKVHGESWIDEQMRSCYIALHEQGLAHSCELWHEDTLLGGLYGVCLDRVFCGESMFSLVPNASKIVLARLCAFFAAQGIEVLDTQFLTPHLQSMGGVEIPRQEYMRYLGGNPERLRGDWANLYILAQ</sequence>
<keyword evidence="6" id="KW-1185">Reference proteome</keyword>
<evidence type="ECO:0000256" key="4">
    <source>
        <dbReference type="HAMAP-Rule" id="MF_00688"/>
    </source>
</evidence>
<comment type="catalytic activity">
    <reaction evidence="4">
        <text>N-terminal L-arginyl-[protein] + L-leucyl-tRNA(Leu) = N-terminal L-leucyl-L-arginyl-[protein] + tRNA(Leu) + H(+)</text>
        <dbReference type="Rhea" id="RHEA:50416"/>
        <dbReference type="Rhea" id="RHEA-COMP:9613"/>
        <dbReference type="Rhea" id="RHEA-COMP:9622"/>
        <dbReference type="Rhea" id="RHEA-COMP:12672"/>
        <dbReference type="Rhea" id="RHEA-COMP:12673"/>
        <dbReference type="ChEBI" id="CHEBI:15378"/>
        <dbReference type="ChEBI" id="CHEBI:64719"/>
        <dbReference type="ChEBI" id="CHEBI:78442"/>
        <dbReference type="ChEBI" id="CHEBI:78494"/>
        <dbReference type="ChEBI" id="CHEBI:133044"/>
        <dbReference type="EC" id="2.3.2.6"/>
    </reaction>
</comment>
<protein>
    <recommendedName>
        <fullName evidence="4">Leucyl/phenylalanyl-tRNA--protein transferase</fullName>
        <ecNumber evidence="4">2.3.2.6</ecNumber>
    </recommendedName>
    <alternativeName>
        <fullName evidence="4">L/F-transferase</fullName>
    </alternativeName>
    <alternativeName>
        <fullName evidence="4">Leucyltransferase</fullName>
    </alternativeName>
    <alternativeName>
        <fullName evidence="4">Phenyalanyltransferase</fullName>
    </alternativeName>
</protein>
<keyword evidence="1 4" id="KW-0963">Cytoplasm</keyword>
<dbReference type="PANTHER" id="PTHR30098">
    <property type="entry name" value="LEUCYL/PHENYLALANYL-TRNA--PROTEIN TRANSFERASE"/>
    <property type="match status" value="1"/>
</dbReference>
<accession>A0A380N3K2</accession>
<name>A0A380N3K2_9GAMM</name>
<comment type="similarity">
    <text evidence="4">Belongs to the L/F-transferase family.</text>
</comment>
<gene>
    <name evidence="4 5" type="primary">aat</name>
    <name evidence="5" type="ORF">NCTC10717_02122</name>
</gene>
<comment type="catalytic activity">
    <reaction evidence="4">
        <text>N-terminal L-lysyl-[protein] + L-leucyl-tRNA(Leu) = N-terminal L-leucyl-L-lysyl-[protein] + tRNA(Leu) + H(+)</text>
        <dbReference type="Rhea" id="RHEA:12340"/>
        <dbReference type="Rhea" id="RHEA-COMP:9613"/>
        <dbReference type="Rhea" id="RHEA-COMP:9622"/>
        <dbReference type="Rhea" id="RHEA-COMP:12670"/>
        <dbReference type="Rhea" id="RHEA-COMP:12671"/>
        <dbReference type="ChEBI" id="CHEBI:15378"/>
        <dbReference type="ChEBI" id="CHEBI:65249"/>
        <dbReference type="ChEBI" id="CHEBI:78442"/>
        <dbReference type="ChEBI" id="CHEBI:78494"/>
        <dbReference type="ChEBI" id="CHEBI:133043"/>
        <dbReference type="EC" id="2.3.2.6"/>
    </reaction>
</comment>
<dbReference type="GO" id="GO:0030163">
    <property type="term" value="P:protein catabolic process"/>
    <property type="evidence" value="ECO:0007669"/>
    <property type="project" value="UniProtKB-UniRule"/>
</dbReference>
<dbReference type="Pfam" id="PF03588">
    <property type="entry name" value="Leu_Phe_trans"/>
    <property type="match status" value="1"/>
</dbReference>
<dbReference type="AlphaFoldDB" id="A0A380N3K2"/>
<dbReference type="OrthoDB" id="9790282at2"/>
<dbReference type="Gene3D" id="3.30.70.3550">
    <property type="entry name" value="Leucyl/phenylalanyl-tRNA-protein transferase, N-terminal domain"/>
    <property type="match status" value="1"/>
</dbReference>
<evidence type="ECO:0000313" key="5">
    <source>
        <dbReference type="EMBL" id="SUO98377.1"/>
    </source>
</evidence>
<dbReference type="EMBL" id="UHIA01000004">
    <property type="protein sequence ID" value="SUO98377.1"/>
    <property type="molecule type" value="Genomic_DNA"/>
</dbReference>
<comment type="catalytic activity">
    <reaction evidence="4">
        <text>L-phenylalanyl-tRNA(Phe) + an N-terminal L-alpha-aminoacyl-[protein] = an N-terminal L-phenylalanyl-L-alpha-aminoacyl-[protein] + tRNA(Phe)</text>
        <dbReference type="Rhea" id="RHEA:43632"/>
        <dbReference type="Rhea" id="RHEA-COMP:9668"/>
        <dbReference type="Rhea" id="RHEA-COMP:9699"/>
        <dbReference type="Rhea" id="RHEA-COMP:10636"/>
        <dbReference type="Rhea" id="RHEA-COMP:10637"/>
        <dbReference type="ChEBI" id="CHEBI:78442"/>
        <dbReference type="ChEBI" id="CHEBI:78531"/>
        <dbReference type="ChEBI" id="CHEBI:78597"/>
        <dbReference type="ChEBI" id="CHEBI:83561"/>
        <dbReference type="EC" id="2.3.2.6"/>
    </reaction>
</comment>
<reference evidence="5 6" key="1">
    <citation type="submission" date="2018-06" db="EMBL/GenBank/DDBJ databases">
        <authorList>
            <consortium name="Pathogen Informatics"/>
            <person name="Doyle S."/>
        </authorList>
    </citation>
    <scope>NUCLEOTIDE SEQUENCE [LARGE SCALE GENOMIC DNA]</scope>
    <source>
        <strain evidence="5 6">NCTC10717</strain>
    </source>
</reference>
<dbReference type="GO" id="GO:0008914">
    <property type="term" value="F:leucyl-tRNA--protein transferase activity"/>
    <property type="evidence" value="ECO:0007669"/>
    <property type="project" value="UniProtKB-UniRule"/>
</dbReference>
<dbReference type="GO" id="GO:0005737">
    <property type="term" value="C:cytoplasm"/>
    <property type="evidence" value="ECO:0007669"/>
    <property type="project" value="UniProtKB-SubCell"/>
</dbReference>
<dbReference type="NCBIfam" id="TIGR00667">
    <property type="entry name" value="aat"/>
    <property type="match status" value="1"/>
</dbReference>
<proteinExistence type="inferred from homology"/>
<dbReference type="HAMAP" id="MF_00688">
    <property type="entry name" value="Leu_Phe_trans"/>
    <property type="match status" value="1"/>
</dbReference>
<comment type="function">
    <text evidence="4">Functions in the N-end rule pathway of protein degradation where it conjugates Leu, Phe and, less efficiently, Met from aminoacyl-tRNAs to the N-termini of proteins containing an N-terminal arginine or lysine.</text>
</comment>
<evidence type="ECO:0000313" key="6">
    <source>
        <dbReference type="Proteomes" id="UP000254575"/>
    </source>
</evidence>
<dbReference type="PANTHER" id="PTHR30098:SF2">
    <property type="entry name" value="LEUCYL_PHENYLALANYL-TRNA--PROTEIN TRANSFERASE"/>
    <property type="match status" value="1"/>
</dbReference>
<evidence type="ECO:0000256" key="2">
    <source>
        <dbReference type="ARBA" id="ARBA00022679"/>
    </source>
</evidence>
<dbReference type="InterPro" id="IPR016181">
    <property type="entry name" value="Acyl_CoA_acyltransferase"/>
</dbReference>
<keyword evidence="3 4" id="KW-0012">Acyltransferase</keyword>
<organism evidence="5 6">
    <name type="scientific">Suttonella indologenes</name>
    <dbReference type="NCBI Taxonomy" id="13276"/>
    <lineage>
        <taxon>Bacteria</taxon>
        <taxon>Pseudomonadati</taxon>
        <taxon>Pseudomonadota</taxon>
        <taxon>Gammaproteobacteria</taxon>
        <taxon>Cardiobacteriales</taxon>
        <taxon>Cardiobacteriaceae</taxon>
        <taxon>Suttonella</taxon>
    </lineage>
</organism>
<dbReference type="InterPro" id="IPR004616">
    <property type="entry name" value="Leu/Phe-tRNA_Trfase"/>
</dbReference>
<dbReference type="InterPro" id="IPR042221">
    <property type="entry name" value="Leu/Phe-tRNA_Trfase_N"/>
</dbReference>